<dbReference type="AlphaFoldDB" id="A0A7I8KXI3"/>
<keyword evidence="4 6" id="KW-0732">Signal</keyword>
<dbReference type="PANTHER" id="PTHR31279">
    <property type="entry name" value="PROTEIN EXORDIUM-LIKE 5"/>
    <property type="match status" value="1"/>
</dbReference>
<comment type="subcellular location">
    <subcellularLocation>
        <location evidence="1">Secreted</location>
        <location evidence="1">Extracellular space</location>
        <location evidence="1">Apoplast</location>
    </subcellularLocation>
</comment>
<dbReference type="EMBL" id="LR746272">
    <property type="protein sequence ID" value="CAA7401654.1"/>
    <property type="molecule type" value="Genomic_DNA"/>
</dbReference>
<dbReference type="OrthoDB" id="2017091at2759"/>
<dbReference type="InterPro" id="IPR006766">
    <property type="entry name" value="EXORDIUM-like"/>
</dbReference>
<organism evidence="7 8">
    <name type="scientific">Spirodela intermedia</name>
    <name type="common">Intermediate duckweed</name>
    <dbReference type="NCBI Taxonomy" id="51605"/>
    <lineage>
        <taxon>Eukaryota</taxon>
        <taxon>Viridiplantae</taxon>
        <taxon>Streptophyta</taxon>
        <taxon>Embryophyta</taxon>
        <taxon>Tracheophyta</taxon>
        <taxon>Spermatophyta</taxon>
        <taxon>Magnoliopsida</taxon>
        <taxon>Liliopsida</taxon>
        <taxon>Araceae</taxon>
        <taxon>Lemnoideae</taxon>
        <taxon>Spirodela</taxon>
    </lineage>
</organism>
<evidence type="ECO:0000256" key="3">
    <source>
        <dbReference type="ARBA" id="ARBA00022525"/>
    </source>
</evidence>
<protein>
    <submittedName>
        <fullName evidence="7">Uncharacterized protein</fullName>
    </submittedName>
</protein>
<reference evidence="7" key="1">
    <citation type="submission" date="2020-02" db="EMBL/GenBank/DDBJ databases">
        <authorList>
            <person name="Scholz U."/>
            <person name="Mascher M."/>
            <person name="Fiebig A."/>
        </authorList>
    </citation>
    <scope>NUCLEOTIDE SEQUENCE</scope>
</reference>
<dbReference type="PANTHER" id="PTHR31279:SF54">
    <property type="entry name" value="PROTEIN EXORDIUM-RELATED"/>
    <property type="match status" value="1"/>
</dbReference>
<keyword evidence="3" id="KW-0964">Secreted</keyword>
<feature type="signal peptide" evidence="6">
    <location>
        <begin position="1"/>
        <end position="24"/>
    </location>
</feature>
<feature type="chain" id="PRO_5029849232" evidence="6">
    <location>
        <begin position="25"/>
        <end position="316"/>
    </location>
</feature>
<comment type="similarity">
    <text evidence="5">Belongs to the EXORDIUM family.</text>
</comment>
<sequence>MASTFRVSAVFGLVLFSLLQCSLGARKLTALVEQQPLTLTYHQGHLLSGPISVNLIWYGKFTPVQRAIVADFFASVASSSSRRSAATAAQQQPSVATWWKTTERYYALSKSALPIISLGNQTLDDSYSLGRTLSTPQLVALAARGGQRRAVNVVLTADDVAVEGFCMSRCGTHGASPRSKNGRFTYIWVGNSASQCPGQCAWPFHQPIYGPQTPPLVAPNGDVGVDGMVINLGSLLSATFTNPFGDGFFQGPPEAPLEAASACPGIYGKNAYPGYAGDLLVDPTTGASYNANGLNGRKYLLPALVDPATSACSTVV</sequence>
<dbReference type="Pfam" id="PF04674">
    <property type="entry name" value="Phi_1"/>
    <property type="match status" value="1"/>
</dbReference>
<evidence type="ECO:0000256" key="6">
    <source>
        <dbReference type="SAM" id="SignalP"/>
    </source>
</evidence>
<proteinExistence type="inferred from homology"/>
<dbReference type="Proteomes" id="UP000663760">
    <property type="component" value="Chromosome 9"/>
</dbReference>
<evidence type="ECO:0000256" key="5">
    <source>
        <dbReference type="ARBA" id="ARBA00023591"/>
    </source>
</evidence>
<keyword evidence="8" id="KW-1185">Reference proteome</keyword>
<evidence type="ECO:0000256" key="4">
    <source>
        <dbReference type="ARBA" id="ARBA00022729"/>
    </source>
</evidence>
<accession>A0A7I8KXI3</accession>
<evidence type="ECO:0000256" key="1">
    <source>
        <dbReference type="ARBA" id="ARBA00004271"/>
    </source>
</evidence>
<gene>
    <name evidence="7" type="ORF">SI8410_09012332</name>
</gene>
<evidence type="ECO:0000313" key="7">
    <source>
        <dbReference type="EMBL" id="CAA7401654.1"/>
    </source>
</evidence>
<dbReference type="GO" id="GO:0048046">
    <property type="term" value="C:apoplast"/>
    <property type="evidence" value="ECO:0007669"/>
    <property type="project" value="UniProtKB-SubCell"/>
</dbReference>
<keyword evidence="2" id="KW-0052">Apoplast</keyword>
<name>A0A7I8KXI3_SPIIN</name>
<evidence type="ECO:0000256" key="2">
    <source>
        <dbReference type="ARBA" id="ARBA00022523"/>
    </source>
</evidence>
<evidence type="ECO:0000313" key="8">
    <source>
        <dbReference type="Proteomes" id="UP000663760"/>
    </source>
</evidence>